<dbReference type="PANTHER" id="PTHR34876">
    <property type="match status" value="1"/>
</dbReference>
<keyword evidence="11" id="KW-1185">Reference proteome</keyword>
<feature type="chain" id="PRO_5044981629" description="Glucanase" evidence="9">
    <location>
        <begin position="25"/>
        <end position="334"/>
    </location>
</feature>
<dbReference type="InterPro" id="IPR016288">
    <property type="entry name" value="Beta_cellobiohydrolase"/>
</dbReference>
<accession>A0ABW2GJ63</accession>
<keyword evidence="6 9" id="KW-0326">Glycosidase</keyword>
<evidence type="ECO:0000256" key="8">
    <source>
        <dbReference type="PROSITE-ProRule" id="PRU10056"/>
    </source>
</evidence>
<evidence type="ECO:0000256" key="7">
    <source>
        <dbReference type="ARBA" id="ARBA00023326"/>
    </source>
</evidence>
<comment type="similarity">
    <text evidence="9">Belongs to the glycosyl hydrolase family 6.</text>
</comment>
<dbReference type="Pfam" id="PF01341">
    <property type="entry name" value="Glyco_hydro_6"/>
    <property type="match status" value="1"/>
</dbReference>
<evidence type="ECO:0000256" key="6">
    <source>
        <dbReference type="ARBA" id="ARBA00023295"/>
    </source>
</evidence>
<feature type="signal peptide" evidence="9">
    <location>
        <begin position="1"/>
        <end position="24"/>
    </location>
</feature>
<dbReference type="EC" id="3.2.1.-" evidence="9"/>
<dbReference type="PRINTS" id="PR00733">
    <property type="entry name" value="GLHYDRLASE6"/>
</dbReference>
<keyword evidence="5 9" id="KW-0119">Carbohydrate metabolism</keyword>
<organism evidence="10 11">
    <name type="scientific">Streptomyces polyrhachis</name>
    <dbReference type="NCBI Taxonomy" id="1282885"/>
    <lineage>
        <taxon>Bacteria</taxon>
        <taxon>Bacillati</taxon>
        <taxon>Actinomycetota</taxon>
        <taxon>Actinomycetes</taxon>
        <taxon>Kitasatosporales</taxon>
        <taxon>Streptomycetaceae</taxon>
        <taxon>Streptomyces</taxon>
    </lineage>
</organism>
<dbReference type="PROSITE" id="PS00655">
    <property type="entry name" value="GLYCOSYL_HYDROL_F6_1"/>
    <property type="match status" value="1"/>
</dbReference>
<evidence type="ECO:0000256" key="2">
    <source>
        <dbReference type="ARBA" id="ARBA00022801"/>
    </source>
</evidence>
<feature type="active site" evidence="8">
    <location>
        <position position="108"/>
    </location>
</feature>
<dbReference type="PANTHER" id="PTHR34876:SF4">
    <property type="entry name" value="1,4-BETA-D-GLUCAN CELLOBIOHYDROLASE C-RELATED"/>
    <property type="match status" value="1"/>
</dbReference>
<evidence type="ECO:0000256" key="3">
    <source>
        <dbReference type="ARBA" id="ARBA00023001"/>
    </source>
</evidence>
<evidence type="ECO:0000256" key="1">
    <source>
        <dbReference type="ARBA" id="ARBA00022729"/>
    </source>
</evidence>
<name>A0ABW2GJ63_9ACTN</name>
<protein>
    <recommendedName>
        <fullName evidence="9">Glucanase</fullName>
        <ecNumber evidence="9">3.2.1.-</ecNumber>
    </recommendedName>
</protein>
<sequence>MPGRPLLLAAVSLALIAASPAAQPTPVGDPAPFWVDPDSAAAVQVRDWEAQGRSDDARLLRLISERSLAVWPSGDESRVGADVARAVRGAGAAGATAVLVAYNIPHRDCGQHSAGGAPDRAAYQRWIGAFADNIGDARAVVVLEPDAVAQMESGCTPGEYHQERQGMLGDAVRRLKQRPGVRVYLDAGNSAWHQDLGLLSRRLWSSGIADADGFAINTANFQTTGDSLRYGRDLAALLGGKHFVVDTGRNGNGPATEGPDPWCNPPGRALGIPPTTATGDPLADAYLWVKRPGDSDGWCRGGPAAGTWWPDYALGLARAAAWNERRTAVARRRR</sequence>
<evidence type="ECO:0000313" key="11">
    <source>
        <dbReference type="Proteomes" id="UP001596413"/>
    </source>
</evidence>
<evidence type="ECO:0000256" key="9">
    <source>
        <dbReference type="RuleBase" id="RU361186"/>
    </source>
</evidence>
<evidence type="ECO:0000313" key="10">
    <source>
        <dbReference type="EMBL" id="MFC7220810.1"/>
    </source>
</evidence>
<dbReference type="RefSeq" id="WP_386417746.1">
    <property type="nucleotide sequence ID" value="NZ_JBHSZO010000042.1"/>
</dbReference>
<dbReference type="PIRSF" id="PIRSF001100">
    <property type="entry name" value="Beta_cellobiohydrolase"/>
    <property type="match status" value="1"/>
</dbReference>
<proteinExistence type="inferred from homology"/>
<dbReference type="SUPFAM" id="SSF51989">
    <property type="entry name" value="Glycosyl hydrolases family 6, cellulases"/>
    <property type="match status" value="1"/>
</dbReference>
<dbReference type="Gene3D" id="3.20.20.40">
    <property type="entry name" value="1, 4-beta cellobiohydrolase"/>
    <property type="match status" value="1"/>
</dbReference>
<dbReference type="GO" id="GO:0016787">
    <property type="term" value="F:hydrolase activity"/>
    <property type="evidence" value="ECO:0007669"/>
    <property type="project" value="UniProtKB-KW"/>
</dbReference>
<comment type="caution">
    <text evidence="10">The sequence shown here is derived from an EMBL/GenBank/DDBJ whole genome shotgun (WGS) entry which is preliminary data.</text>
</comment>
<keyword evidence="2 9" id="KW-0378">Hydrolase</keyword>
<dbReference type="InterPro" id="IPR036434">
    <property type="entry name" value="Beta_cellobiohydrolase_sf"/>
</dbReference>
<reference evidence="11" key="1">
    <citation type="journal article" date="2019" name="Int. J. Syst. Evol. Microbiol.">
        <title>The Global Catalogue of Microorganisms (GCM) 10K type strain sequencing project: providing services to taxonomists for standard genome sequencing and annotation.</title>
        <authorList>
            <consortium name="The Broad Institute Genomics Platform"/>
            <consortium name="The Broad Institute Genome Sequencing Center for Infectious Disease"/>
            <person name="Wu L."/>
            <person name="Ma J."/>
        </authorList>
    </citation>
    <scope>NUCLEOTIDE SEQUENCE [LARGE SCALE GENOMIC DNA]</scope>
    <source>
        <strain evidence="11">CGMCC 1.13681</strain>
    </source>
</reference>
<keyword evidence="7 9" id="KW-0624">Polysaccharide degradation</keyword>
<keyword evidence="1 9" id="KW-0732">Signal</keyword>
<keyword evidence="3 9" id="KW-0136">Cellulose degradation</keyword>
<evidence type="ECO:0000256" key="5">
    <source>
        <dbReference type="ARBA" id="ARBA00023277"/>
    </source>
</evidence>
<dbReference type="EMBL" id="JBHSZO010000042">
    <property type="protein sequence ID" value="MFC7220810.1"/>
    <property type="molecule type" value="Genomic_DNA"/>
</dbReference>
<dbReference type="InterPro" id="IPR001524">
    <property type="entry name" value="Glyco_hydro_6_CS"/>
</dbReference>
<dbReference type="Proteomes" id="UP001596413">
    <property type="component" value="Unassembled WGS sequence"/>
</dbReference>
<evidence type="ECO:0000256" key="4">
    <source>
        <dbReference type="ARBA" id="ARBA00023157"/>
    </source>
</evidence>
<gene>
    <name evidence="10" type="ORF">ACFQLX_22005</name>
</gene>
<keyword evidence="4" id="KW-1015">Disulfide bond</keyword>